<evidence type="ECO:0000313" key="2">
    <source>
        <dbReference type="Proteomes" id="UP001529510"/>
    </source>
</evidence>
<protein>
    <submittedName>
        <fullName evidence="1">Uncharacterized protein</fullName>
    </submittedName>
</protein>
<feature type="non-terminal residue" evidence="1">
    <location>
        <position position="71"/>
    </location>
</feature>
<dbReference type="SUPFAM" id="SSF48726">
    <property type="entry name" value="Immunoglobulin"/>
    <property type="match status" value="1"/>
</dbReference>
<gene>
    <name evidence="1" type="ORF">M9458_012738</name>
</gene>
<reference evidence="1 2" key="1">
    <citation type="submission" date="2024-05" db="EMBL/GenBank/DDBJ databases">
        <title>Genome sequencing and assembly of Indian major carp, Cirrhinus mrigala (Hamilton, 1822).</title>
        <authorList>
            <person name="Mohindra V."/>
            <person name="Chowdhury L.M."/>
            <person name="Lal K."/>
            <person name="Jena J.K."/>
        </authorList>
    </citation>
    <scope>NUCLEOTIDE SEQUENCE [LARGE SCALE GENOMIC DNA]</scope>
    <source>
        <strain evidence="1">CM1030</strain>
        <tissue evidence="1">Blood</tissue>
    </source>
</reference>
<dbReference type="Proteomes" id="UP001529510">
    <property type="component" value="Unassembled WGS sequence"/>
</dbReference>
<evidence type="ECO:0000313" key="1">
    <source>
        <dbReference type="EMBL" id="KAL0194442.1"/>
    </source>
</evidence>
<name>A0ABD0R948_CIRMR</name>
<dbReference type="AlphaFoldDB" id="A0ABD0R948"/>
<sequence length="71" mass="8367">HHFPAAVVKEVVWKKTFPIEATIAKCQKEKCIIEEHFQERFAVTPEKNYSLFLKSAKYNDLGQYKCTWDGF</sequence>
<dbReference type="InterPro" id="IPR013783">
    <property type="entry name" value="Ig-like_fold"/>
</dbReference>
<accession>A0ABD0R948</accession>
<proteinExistence type="predicted"/>
<dbReference type="Gene3D" id="2.60.40.10">
    <property type="entry name" value="Immunoglobulins"/>
    <property type="match status" value="1"/>
</dbReference>
<dbReference type="InterPro" id="IPR036179">
    <property type="entry name" value="Ig-like_dom_sf"/>
</dbReference>
<organism evidence="1 2">
    <name type="scientific">Cirrhinus mrigala</name>
    <name type="common">Mrigala</name>
    <dbReference type="NCBI Taxonomy" id="683832"/>
    <lineage>
        <taxon>Eukaryota</taxon>
        <taxon>Metazoa</taxon>
        <taxon>Chordata</taxon>
        <taxon>Craniata</taxon>
        <taxon>Vertebrata</taxon>
        <taxon>Euteleostomi</taxon>
        <taxon>Actinopterygii</taxon>
        <taxon>Neopterygii</taxon>
        <taxon>Teleostei</taxon>
        <taxon>Ostariophysi</taxon>
        <taxon>Cypriniformes</taxon>
        <taxon>Cyprinidae</taxon>
        <taxon>Labeoninae</taxon>
        <taxon>Labeonini</taxon>
        <taxon>Cirrhinus</taxon>
    </lineage>
</organism>
<dbReference type="EMBL" id="JAMKFB020000005">
    <property type="protein sequence ID" value="KAL0194442.1"/>
    <property type="molecule type" value="Genomic_DNA"/>
</dbReference>
<feature type="non-terminal residue" evidence="1">
    <location>
        <position position="1"/>
    </location>
</feature>
<keyword evidence="2" id="KW-1185">Reference proteome</keyword>
<comment type="caution">
    <text evidence="1">The sequence shown here is derived from an EMBL/GenBank/DDBJ whole genome shotgun (WGS) entry which is preliminary data.</text>
</comment>